<reference evidence="1" key="1">
    <citation type="submission" date="2018-02" db="EMBL/GenBank/DDBJ databases">
        <title>Rhizophora mucronata_Transcriptome.</title>
        <authorList>
            <person name="Meera S.P."/>
            <person name="Sreeshan A."/>
            <person name="Augustine A."/>
        </authorList>
    </citation>
    <scope>NUCLEOTIDE SEQUENCE</scope>
    <source>
        <tissue evidence="1">Leaf</tissue>
    </source>
</reference>
<dbReference type="EMBL" id="GGEC01006238">
    <property type="protein sequence ID" value="MBW86721.1"/>
    <property type="molecule type" value="Transcribed_RNA"/>
</dbReference>
<organism evidence="1">
    <name type="scientific">Rhizophora mucronata</name>
    <name type="common">Asiatic mangrove</name>
    <dbReference type="NCBI Taxonomy" id="61149"/>
    <lineage>
        <taxon>Eukaryota</taxon>
        <taxon>Viridiplantae</taxon>
        <taxon>Streptophyta</taxon>
        <taxon>Embryophyta</taxon>
        <taxon>Tracheophyta</taxon>
        <taxon>Spermatophyta</taxon>
        <taxon>Magnoliopsida</taxon>
        <taxon>eudicotyledons</taxon>
        <taxon>Gunneridae</taxon>
        <taxon>Pentapetalae</taxon>
        <taxon>rosids</taxon>
        <taxon>fabids</taxon>
        <taxon>Malpighiales</taxon>
        <taxon>Rhizophoraceae</taxon>
        <taxon>Rhizophora</taxon>
    </lineage>
</organism>
<name>A0A2P2IZV7_RHIMU</name>
<protein>
    <submittedName>
        <fullName evidence="1">Uncharacterized protein</fullName>
    </submittedName>
</protein>
<dbReference type="EMBL" id="GGEC01006239">
    <property type="protein sequence ID" value="MBW86722.1"/>
    <property type="molecule type" value="Transcribed_RNA"/>
</dbReference>
<proteinExistence type="predicted"/>
<evidence type="ECO:0000313" key="1">
    <source>
        <dbReference type="EMBL" id="MBW86722.1"/>
    </source>
</evidence>
<accession>A0A2P2IZV7</accession>
<sequence length="14" mass="1702">MHQVNYYFDSDVAI</sequence>